<feature type="region of interest" description="Disordered" evidence="1">
    <location>
        <begin position="1"/>
        <end position="74"/>
    </location>
</feature>
<sequence>MTSQEGPNNEAGDNQVPGDRQPNLTPGQRADEEFRQEFQQAFEESSDEPDVEFSLGDSEPEPEPEPETADPAEQAREIGHDLARELATGAPQGWSKLDAVFAFTAVAEVAQIVFSDDRERSVRIQPSEPVLELVRRHREVSAAMGDGPWWRLLLQLTPAGQLDIDYDYGDEPFPDDHLFPAEVYQADLEANPRERLPVWLAAYVNHGNRQSRTPAEAAAWARADREAGVRGTISERDFPALPTLWARWAVLAAAFVAVGSEWGPRILPALGWFEGAKRGGSTLYMLPGGRAVFSGGVWNAPALDAAYNQGAQLPAYYAGAPAWVANPVLNPRAASGLLSFCYWWEGGRWYRAESPTADQLAEAVPGIWTAQTVTNVISSLVAAEPTDGQVAAVATLVSAAEAGVVTRDTLISVFGDEGGYDIDSAFYQLTMAGVATTLPDPMPEDEAIDQVRRYILERDLDTTGYPLDQLRADRISCGWMVYVPTAPGEIAIGRALFYIADDGVLEQSSSSIAPSRYIAEFEQRFQERNGMVDA</sequence>
<proteinExistence type="predicted"/>
<organism evidence="2 3">
    <name type="scientific">Nocardia xishanensis</name>
    <dbReference type="NCBI Taxonomy" id="238964"/>
    <lineage>
        <taxon>Bacteria</taxon>
        <taxon>Bacillati</taxon>
        <taxon>Actinomycetota</taxon>
        <taxon>Actinomycetes</taxon>
        <taxon>Mycobacteriales</taxon>
        <taxon>Nocardiaceae</taxon>
        <taxon>Nocardia</taxon>
    </lineage>
</organism>
<gene>
    <name evidence="2" type="ORF">ACH49W_30005</name>
</gene>
<dbReference type="EMBL" id="JBIRYO010000026">
    <property type="protein sequence ID" value="MFI2477631.1"/>
    <property type="molecule type" value="Genomic_DNA"/>
</dbReference>
<reference evidence="2 3" key="1">
    <citation type="submission" date="2024-10" db="EMBL/GenBank/DDBJ databases">
        <title>The Natural Products Discovery Center: Release of the First 8490 Sequenced Strains for Exploring Actinobacteria Biosynthetic Diversity.</title>
        <authorList>
            <person name="Kalkreuter E."/>
            <person name="Kautsar S.A."/>
            <person name="Yang D."/>
            <person name="Bader C.D."/>
            <person name="Teijaro C.N."/>
            <person name="Fluegel L."/>
            <person name="Davis C.M."/>
            <person name="Simpson J.R."/>
            <person name="Lauterbach L."/>
            <person name="Steele A.D."/>
            <person name="Gui C."/>
            <person name="Meng S."/>
            <person name="Li G."/>
            <person name="Viehrig K."/>
            <person name="Ye F."/>
            <person name="Su P."/>
            <person name="Kiefer A.F."/>
            <person name="Nichols A."/>
            <person name="Cepeda A.J."/>
            <person name="Yan W."/>
            <person name="Fan B."/>
            <person name="Jiang Y."/>
            <person name="Adhikari A."/>
            <person name="Zheng C.-J."/>
            <person name="Schuster L."/>
            <person name="Cowan T.M."/>
            <person name="Smanski M.J."/>
            <person name="Chevrette M.G."/>
            <person name="De Carvalho L.P.S."/>
            <person name="Shen B."/>
        </authorList>
    </citation>
    <scope>NUCLEOTIDE SEQUENCE [LARGE SCALE GENOMIC DNA]</scope>
    <source>
        <strain evidence="2 3">NPDC019275</strain>
    </source>
</reference>
<dbReference type="InterPro" id="IPR036170">
    <property type="entry name" value="YezG-like_sf"/>
</dbReference>
<dbReference type="RefSeq" id="WP_397094991.1">
    <property type="nucleotide sequence ID" value="NZ_JBIRYO010000026.1"/>
</dbReference>
<dbReference type="SUPFAM" id="SSF160424">
    <property type="entry name" value="BH3703-like"/>
    <property type="match status" value="1"/>
</dbReference>
<name>A0ABW7X932_9NOCA</name>
<feature type="compositionally biased region" description="Acidic residues" evidence="1">
    <location>
        <begin position="58"/>
        <end position="70"/>
    </location>
</feature>
<evidence type="ECO:0000313" key="3">
    <source>
        <dbReference type="Proteomes" id="UP001611415"/>
    </source>
</evidence>
<dbReference type="Proteomes" id="UP001611415">
    <property type="component" value="Unassembled WGS sequence"/>
</dbReference>
<evidence type="ECO:0000313" key="2">
    <source>
        <dbReference type="EMBL" id="MFI2477631.1"/>
    </source>
</evidence>
<protein>
    <submittedName>
        <fullName evidence="2">Uncharacterized protein</fullName>
    </submittedName>
</protein>
<evidence type="ECO:0000256" key="1">
    <source>
        <dbReference type="SAM" id="MobiDB-lite"/>
    </source>
</evidence>
<keyword evidence="3" id="KW-1185">Reference proteome</keyword>
<comment type="caution">
    <text evidence="2">The sequence shown here is derived from an EMBL/GenBank/DDBJ whole genome shotgun (WGS) entry which is preliminary data.</text>
</comment>
<accession>A0ABW7X932</accession>